<dbReference type="Pfam" id="PF01810">
    <property type="entry name" value="LysE"/>
    <property type="match status" value="1"/>
</dbReference>
<name>A0ABV9JI63_9GAMM</name>
<dbReference type="PANTHER" id="PTHR30086:SF15">
    <property type="entry name" value="LEUCINE EFFLUX PROTEIN"/>
    <property type="match status" value="1"/>
</dbReference>
<feature type="transmembrane region" description="Helical" evidence="7">
    <location>
        <begin position="77"/>
        <end position="97"/>
    </location>
</feature>
<dbReference type="PANTHER" id="PTHR30086">
    <property type="entry name" value="ARGININE EXPORTER PROTEIN ARGO"/>
    <property type="match status" value="1"/>
</dbReference>
<gene>
    <name evidence="8" type="primary">leuE</name>
    <name evidence="8" type="ORF">ACFO3I_04105</name>
</gene>
<protein>
    <submittedName>
        <fullName evidence="8">Leucine efflux protein LeuE</fullName>
    </submittedName>
</protein>
<proteinExistence type="inferred from homology"/>
<accession>A0ABV9JI63</accession>
<feature type="transmembrane region" description="Helical" evidence="7">
    <location>
        <begin position="118"/>
        <end position="140"/>
    </location>
</feature>
<feature type="transmembrane region" description="Helical" evidence="7">
    <location>
        <begin position="6"/>
        <end position="24"/>
    </location>
</feature>
<comment type="similarity">
    <text evidence="2">Belongs to the Rht family.</text>
</comment>
<dbReference type="NCBIfam" id="NF008201">
    <property type="entry name" value="PRK10958.1"/>
    <property type="match status" value="1"/>
</dbReference>
<evidence type="ECO:0000256" key="7">
    <source>
        <dbReference type="SAM" id="Phobius"/>
    </source>
</evidence>
<evidence type="ECO:0000313" key="8">
    <source>
        <dbReference type="EMBL" id="MFC4654206.1"/>
    </source>
</evidence>
<evidence type="ECO:0000256" key="4">
    <source>
        <dbReference type="ARBA" id="ARBA00022692"/>
    </source>
</evidence>
<evidence type="ECO:0000256" key="3">
    <source>
        <dbReference type="ARBA" id="ARBA00022475"/>
    </source>
</evidence>
<dbReference type="Proteomes" id="UP001595962">
    <property type="component" value="Unassembled WGS sequence"/>
</dbReference>
<keyword evidence="3" id="KW-1003">Cell membrane</keyword>
<feature type="transmembrane region" description="Helical" evidence="7">
    <location>
        <begin position="152"/>
        <end position="177"/>
    </location>
</feature>
<feature type="transmembrane region" description="Helical" evidence="7">
    <location>
        <begin position="189"/>
        <end position="207"/>
    </location>
</feature>
<evidence type="ECO:0000256" key="6">
    <source>
        <dbReference type="ARBA" id="ARBA00023136"/>
    </source>
</evidence>
<dbReference type="InterPro" id="IPR001123">
    <property type="entry name" value="LeuE-type"/>
</dbReference>
<feature type="transmembrane region" description="Helical" evidence="7">
    <location>
        <begin position="45"/>
        <end position="71"/>
    </location>
</feature>
<keyword evidence="6 7" id="KW-0472">Membrane</keyword>
<keyword evidence="9" id="KW-1185">Reference proteome</keyword>
<keyword evidence="5 7" id="KW-1133">Transmembrane helix</keyword>
<comment type="caution">
    <text evidence="8">The sequence shown here is derived from an EMBL/GenBank/DDBJ whole genome shotgun (WGS) entry which is preliminary data.</text>
</comment>
<sequence length="208" mass="22412">MDAFGVLQFWTFLAGLIVIILMPGPNSLFVLKTSISQGPAKAWQALAAVLIGDGVLIFLSYLGVASLLAASPQAFTLLRYLGAAYLLYLGVQILLSLRRAAPEQQQVLPKAGSVFRKSLLLSLTNPKAILFYLSFFIQFIDASYSPAWVPYLALAVVLELVSLAYLTLLIYAGAAIAGFFRHQPKVGQAGNLALGLLFTGFAVRLVMV</sequence>
<evidence type="ECO:0000313" key="9">
    <source>
        <dbReference type="Proteomes" id="UP001595962"/>
    </source>
</evidence>
<comment type="subcellular location">
    <subcellularLocation>
        <location evidence="1">Cell membrane</location>
        <topology evidence="1">Multi-pass membrane protein</topology>
    </subcellularLocation>
</comment>
<dbReference type="EMBL" id="JBHSGB010000005">
    <property type="protein sequence ID" value="MFC4654206.1"/>
    <property type="molecule type" value="Genomic_DNA"/>
</dbReference>
<reference evidence="9" key="1">
    <citation type="journal article" date="2019" name="Int. J. Syst. Evol. Microbiol.">
        <title>The Global Catalogue of Microorganisms (GCM) 10K type strain sequencing project: providing services to taxonomists for standard genome sequencing and annotation.</title>
        <authorList>
            <consortium name="The Broad Institute Genomics Platform"/>
            <consortium name="The Broad Institute Genome Sequencing Center for Infectious Disease"/>
            <person name="Wu L."/>
            <person name="Ma J."/>
        </authorList>
    </citation>
    <scope>NUCLEOTIDE SEQUENCE [LARGE SCALE GENOMIC DNA]</scope>
    <source>
        <strain evidence="9">DT28</strain>
    </source>
</reference>
<dbReference type="PIRSF" id="PIRSF006324">
    <property type="entry name" value="LeuE"/>
    <property type="match status" value="1"/>
</dbReference>
<keyword evidence="4 7" id="KW-0812">Transmembrane</keyword>
<dbReference type="RefSeq" id="WP_377331986.1">
    <property type="nucleotide sequence ID" value="NZ_JBHSGB010000005.1"/>
</dbReference>
<evidence type="ECO:0000256" key="2">
    <source>
        <dbReference type="ARBA" id="ARBA00007928"/>
    </source>
</evidence>
<evidence type="ECO:0000256" key="1">
    <source>
        <dbReference type="ARBA" id="ARBA00004651"/>
    </source>
</evidence>
<organism evidence="8 9">
    <name type="scientific">Rheinheimera marina</name>
    <dbReference type="NCBI Taxonomy" id="1774958"/>
    <lineage>
        <taxon>Bacteria</taxon>
        <taxon>Pseudomonadati</taxon>
        <taxon>Pseudomonadota</taxon>
        <taxon>Gammaproteobacteria</taxon>
        <taxon>Chromatiales</taxon>
        <taxon>Chromatiaceae</taxon>
        <taxon>Rheinheimera</taxon>
    </lineage>
</organism>
<evidence type="ECO:0000256" key="5">
    <source>
        <dbReference type="ARBA" id="ARBA00022989"/>
    </source>
</evidence>